<name>A0A849KB43_9MICO</name>
<proteinExistence type="predicted"/>
<organism evidence="1 2">
    <name type="scientific">Isoptericola sediminis</name>
    <dbReference type="NCBI Taxonomy" id="2733572"/>
    <lineage>
        <taxon>Bacteria</taxon>
        <taxon>Bacillati</taxon>
        <taxon>Actinomycetota</taxon>
        <taxon>Actinomycetes</taxon>
        <taxon>Micrococcales</taxon>
        <taxon>Promicromonosporaceae</taxon>
        <taxon>Isoptericola</taxon>
    </lineage>
</organism>
<dbReference type="Proteomes" id="UP000557204">
    <property type="component" value="Unassembled WGS sequence"/>
</dbReference>
<dbReference type="RefSeq" id="WP_171247995.1">
    <property type="nucleotide sequence ID" value="NZ_JABFAJ010000024.1"/>
</dbReference>
<evidence type="ECO:0000313" key="2">
    <source>
        <dbReference type="Proteomes" id="UP000557204"/>
    </source>
</evidence>
<protein>
    <submittedName>
        <fullName evidence="1">Uncharacterized protein</fullName>
    </submittedName>
</protein>
<accession>A0A849KB43</accession>
<comment type="caution">
    <text evidence="1">The sequence shown here is derived from an EMBL/GenBank/DDBJ whole genome shotgun (WGS) entry which is preliminary data.</text>
</comment>
<keyword evidence="2" id="KW-1185">Reference proteome</keyword>
<evidence type="ECO:0000313" key="1">
    <source>
        <dbReference type="EMBL" id="NNU28457.1"/>
    </source>
</evidence>
<sequence>MSNASMATPNGRRGSTRVQASNHCRICGVRVGNNTQVGGKPNDGVTRDAQGWPECNKHQRDYVSWQGIFSELGYDLTARQAEIAAHENPGIAYVHQANRGDDDAWSHLDDTDRDRIAEGVQRAIQATKPVGLRRCTDGPCAWCGRDMSLHWTSWGHRRHDGTPAPLCTDCDKIADRRGLEIATTWGDQRRMLLESATGYGGTSAGAIADAIRAHAEIGGGDGKPWSHLDRQALSEARMTIWGQWPQYAPDQWQARMAIKCHRHLEKKRAKARADQHAKDYPTLWNLG</sequence>
<dbReference type="EMBL" id="JABFAJ010000024">
    <property type="protein sequence ID" value="NNU28457.1"/>
    <property type="molecule type" value="Genomic_DNA"/>
</dbReference>
<dbReference type="AlphaFoldDB" id="A0A849KB43"/>
<gene>
    <name evidence="1" type="ORF">HLI28_13010</name>
</gene>
<reference evidence="1 2" key="1">
    <citation type="submission" date="2020-05" db="EMBL/GenBank/DDBJ databases">
        <title>Genome sequence of Isoptericola sp. JC619 isolated from Chilika lagoon, India.</title>
        <authorList>
            <person name="Kumar D."/>
            <person name="Appam K."/>
            <person name="Gandham S."/>
            <person name="Uppada J."/>
            <person name="Sasikala C."/>
            <person name="Venkata Ramana C."/>
        </authorList>
    </citation>
    <scope>NUCLEOTIDE SEQUENCE [LARGE SCALE GENOMIC DNA]</scope>
    <source>
        <strain evidence="1 2">JC619</strain>
    </source>
</reference>